<organism evidence="24 25">
    <name type="scientific">Brachionus plicatilis</name>
    <name type="common">Marine rotifer</name>
    <name type="synonym">Brachionus muelleri</name>
    <dbReference type="NCBI Taxonomy" id="10195"/>
    <lineage>
        <taxon>Eukaryota</taxon>
        <taxon>Metazoa</taxon>
        <taxon>Spiralia</taxon>
        <taxon>Gnathifera</taxon>
        <taxon>Rotifera</taxon>
        <taxon>Eurotatoria</taxon>
        <taxon>Monogononta</taxon>
        <taxon>Pseudotrocha</taxon>
        <taxon>Ploima</taxon>
        <taxon>Brachionidae</taxon>
        <taxon>Brachionus</taxon>
    </lineage>
</organism>
<evidence type="ECO:0000256" key="8">
    <source>
        <dbReference type="ARBA" id="ARBA00022692"/>
    </source>
</evidence>
<feature type="transmembrane region" description="Helical" evidence="22">
    <location>
        <begin position="77"/>
        <end position="102"/>
    </location>
</feature>
<keyword evidence="17 19" id="KW-0407">Ion channel</keyword>
<dbReference type="PROSITE" id="PS00018">
    <property type="entry name" value="EF_HAND_1"/>
    <property type="match status" value="1"/>
</dbReference>
<keyword evidence="19" id="KW-0479">Metal-binding</keyword>
<dbReference type="GO" id="GO:0005929">
    <property type="term" value="C:cilium"/>
    <property type="evidence" value="ECO:0007669"/>
    <property type="project" value="UniProtKB-SubCell"/>
</dbReference>
<evidence type="ECO:0000256" key="12">
    <source>
        <dbReference type="ARBA" id="ARBA00023065"/>
    </source>
</evidence>
<keyword evidence="7 19" id="KW-0107">Calcium channel</keyword>
<reference evidence="24 25" key="1">
    <citation type="journal article" date="2018" name="Sci. Rep.">
        <title>Genomic signatures of local adaptation to the degree of environmental predictability in rotifers.</title>
        <authorList>
            <person name="Franch-Gras L."/>
            <person name="Hahn C."/>
            <person name="Garcia-Roger E.M."/>
            <person name="Carmona M.J."/>
            <person name="Serra M."/>
            <person name="Gomez A."/>
        </authorList>
    </citation>
    <scope>NUCLEOTIDE SEQUENCE [LARGE SCALE GENOMIC DNA]</scope>
    <source>
        <strain evidence="24">HYR1</strain>
    </source>
</reference>
<comment type="subcellular location">
    <subcellularLocation>
        <location evidence="3">Cell membrane</location>
        <topology evidence="3">Multi-pass membrane protein</topology>
    </subcellularLocation>
    <subcellularLocation>
        <location evidence="1">Cell projection</location>
        <location evidence="1">Cilium</location>
    </subcellularLocation>
    <subcellularLocation>
        <location evidence="2">Cytoplasmic vesicle</location>
    </subcellularLocation>
</comment>
<dbReference type="Gene3D" id="1.10.287.70">
    <property type="match status" value="1"/>
</dbReference>
<keyword evidence="16" id="KW-0966">Cell projection</keyword>
<dbReference type="EMBL" id="REGN01011039">
    <property type="protein sequence ID" value="RMZ97997.1"/>
    <property type="molecule type" value="Genomic_DNA"/>
</dbReference>
<keyword evidence="6" id="KW-1003">Cell membrane</keyword>
<keyword evidence="15" id="KW-0325">Glycoprotein</keyword>
<dbReference type="Pfam" id="PF20519">
    <property type="entry name" value="Polycystin_dom"/>
    <property type="match status" value="1"/>
</dbReference>
<keyword evidence="18" id="KW-0968">Cytoplasmic vesicle</keyword>
<evidence type="ECO:0000256" key="22">
    <source>
        <dbReference type="SAM" id="Phobius"/>
    </source>
</evidence>
<evidence type="ECO:0000256" key="17">
    <source>
        <dbReference type="ARBA" id="ARBA00023303"/>
    </source>
</evidence>
<dbReference type="GO" id="GO:0050982">
    <property type="term" value="P:detection of mechanical stimulus"/>
    <property type="evidence" value="ECO:0007669"/>
    <property type="project" value="TreeGrafter"/>
</dbReference>
<dbReference type="PROSITE" id="PS50222">
    <property type="entry name" value="EF_HAND_2"/>
    <property type="match status" value="1"/>
</dbReference>
<gene>
    <name evidence="24" type="ORF">BpHYR1_001865</name>
</gene>
<keyword evidence="19" id="KW-0109">Calcium transport</keyword>
<dbReference type="InterPro" id="IPR011992">
    <property type="entry name" value="EF-hand-dom_pair"/>
</dbReference>
<evidence type="ECO:0000256" key="4">
    <source>
        <dbReference type="ARBA" id="ARBA00007200"/>
    </source>
</evidence>
<evidence type="ECO:0000256" key="6">
    <source>
        <dbReference type="ARBA" id="ARBA00022475"/>
    </source>
</evidence>
<dbReference type="GO" id="GO:0005886">
    <property type="term" value="C:plasma membrane"/>
    <property type="evidence" value="ECO:0007669"/>
    <property type="project" value="UniProtKB-SubCell"/>
</dbReference>
<dbReference type="InterPro" id="IPR003915">
    <property type="entry name" value="PKD_2"/>
</dbReference>
<evidence type="ECO:0000256" key="11">
    <source>
        <dbReference type="ARBA" id="ARBA00023054"/>
    </source>
</evidence>
<evidence type="ECO:0000256" key="3">
    <source>
        <dbReference type="ARBA" id="ARBA00004651"/>
    </source>
</evidence>
<keyword evidence="8 22" id="KW-0812">Transmembrane</keyword>
<keyword evidence="25" id="KW-1185">Reference proteome</keyword>
<feature type="transmembrane region" description="Helical" evidence="22">
    <location>
        <begin position="413"/>
        <end position="432"/>
    </location>
</feature>
<keyword evidence="14" id="KW-1015">Disulfide bond</keyword>
<dbReference type="GO" id="GO:0031410">
    <property type="term" value="C:cytoplasmic vesicle"/>
    <property type="evidence" value="ECO:0007669"/>
    <property type="project" value="UniProtKB-SubCell"/>
</dbReference>
<feature type="binding site" evidence="19">
    <location>
        <position position="624"/>
    </location>
    <ligand>
        <name>Ca(2+)</name>
        <dbReference type="ChEBI" id="CHEBI:29108"/>
        <label>2</label>
    </ligand>
</feature>
<evidence type="ECO:0000256" key="16">
    <source>
        <dbReference type="ARBA" id="ARBA00023273"/>
    </source>
</evidence>
<comment type="similarity">
    <text evidence="4">Belongs to the polycystin family.</text>
</comment>
<feature type="transmembrane region" description="Helical" evidence="22">
    <location>
        <begin position="516"/>
        <end position="535"/>
    </location>
</feature>
<evidence type="ECO:0000313" key="25">
    <source>
        <dbReference type="Proteomes" id="UP000276133"/>
    </source>
</evidence>
<keyword evidence="5" id="KW-0813">Transport</keyword>
<dbReference type="InterPro" id="IPR051223">
    <property type="entry name" value="Polycystin"/>
</dbReference>
<dbReference type="PANTHER" id="PTHR10877:SF183">
    <property type="entry name" value="AT14535P-RELATED"/>
    <property type="match status" value="1"/>
</dbReference>
<feature type="disulfide bond" evidence="20">
    <location>
        <begin position="178"/>
        <end position="191"/>
    </location>
</feature>
<evidence type="ECO:0000256" key="20">
    <source>
        <dbReference type="PIRSR" id="PIRSR603915-2"/>
    </source>
</evidence>
<dbReference type="PRINTS" id="PR01433">
    <property type="entry name" value="POLYCYSTIN2"/>
</dbReference>
<sequence>MSSSNTLESRPASSISGHHDMAFDAKSMNSQTCLQAKQEKKKGSFLSRFVNTLWATRQTRDFDENADLLVKTTLKELIIYIIFLIIISIVTFGMTSSINYYFTNVMMKLFLEQPDSNDMTFKDIGSIDDFWGVHSEPILNGLYWETEENATKPGYIYFENKLLGVPRLRQLRVRKGSCKVHSLFEKTITDCYDSYSYFNEDQSPFGIHQVYNSTDDKNPFVYSSSDKVKASIVDGTFSTYGRGGYVKNLGLMMAESKEIIENLKSNTWIDRGTRAVFFDFTVYNANINLFCQIRLLTEFPATGGAFPSWTFRTVKLIRYVTPMDYFVLACEIIFILFVLYYTIEETLEIKKHKLKYFKEVWNILDVVILLLCYICIGFNIYRVIEVNNVLDSLLGNINQFPDFDSLSYWQNQFNNAVAVMAFLSWIKFFKYISFNKTMTQLSSTLARCAKDIAGFSVMFFIVFFAFAQLGYLLFGAIVEDYSSFSNTLFALFRTILGDFDFVALESASRYLGPIYFLSYVFFVFFVLLNMFLAIINDSYSDVKSDIAEQKSDFELGDYFKRGYAKILTKMNLKKDKIVDIQEALAVADSDGDKNLSFDEWRAELRKRGYADAEIEAYFAKYDKDGDRNLTDEERKIMEEDLKNQSNEIESDMKKFQREATITPEEESDSESSEDEEEESKKNLVSHIEFNILTKRVDTMEASIGSIVNRIDSVLSKLDTIEQAKLKRREAMTKILDKLNNANSVKDDVQRAKLQEMIRQELENWDQPLSATPQRAISSRAVSPLAQSASSLEMRKKSAIKQQ</sequence>
<keyword evidence="10 22" id="KW-1133">Transmembrane helix</keyword>
<evidence type="ECO:0000256" key="10">
    <source>
        <dbReference type="ARBA" id="ARBA00022989"/>
    </source>
</evidence>
<keyword evidence="12 19" id="KW-0406">Ion transport</keyword>
<feature type="region of interest" description="Disordered" evidence="21">
    <location>
        <begin position="764"/>
        <end position="802"/>
    </location>
</feature>
<feature type="compositionally biased region" description="Acidic residues" evidence="21">
    <location>
        <begin position="663"/>
        <end position="677"/>
    </location>
</feature>
<proteinExistence type="inferred from homology"/>
<accession>A0A3M7PH46</accession>
<feature type="compositionally biased region" description="Polar residues" evidence="21">
    <location>
        <begin position="766"/>
        <end position="790"/>
    </location>
</feature>
<protein>
    <submittedName>
        <fullName evidence="24">Polycystic kidney disease 2-like 1</fullName>
    </submittedName>
</protein>
<evidence type="ECO:0000256" key="9">
    <source>
        <dbReference type="ARBA" id="ARBA00022837"/>
    </source>
</evidence>
<evidence type="ECO:0000256" key="21">
    <source>
        <dbReference type="SAM" id="MobiDB-lite"/>
    </source>
</evidence>
<feature type="transmembrane region" description="Helical" evidence="22">
    <location>
        <begin position="325"/>
        <end position="343"/>
    </location>
</feature>
<evidence type="ECO:0000256" key="18">
    <source>
        <dbReference type="ARBA" id="ARBA00023329"/>
    </source>
</evidence>
<evidence type="ECO:0000313" key="24">
    <source>
        <dbReference type="EMBL" id="RMZ97997.1"/>
    </source>
</evidence>
<evidence type="ECO:0000256" key="7">
    <source>
        <dbReference type="ARBA" id="ARBA00022673"/>
    </source>
</evidence>
<feature type="domain" description="EF-hand" evidence="23">
    <location>
        <begin position="575"/>
        <end position="610"/>
    </location>
</feature>
<dbReference type="Pfam" id="PF08016">
    <property type="entry name" value="PKD_channel"/>
    <property type="match status" value="1"/>
</dbReference>
<evidence type="ECO:0000256" key="5">
    <source>
        <dbReference type="ARBA" id="ARBA00022448"/>
    </source>
</evidence>
<comment type="caution">
    <text evidence="24">The sequence shown here is derived from an EMBL/GenBank/DDBJ whole genome shotgun (WGS) entry which is preliminary data.</text>
</comment>
<keyword evidence="9 19" id="KW-0106">Calcium</keyword>
<dbReference type="InterPro" id="IPR018247">
    <property type="entry name" value="EF_Hand_1_Ca_BS"/>
</dbReference>
<keyword evidence="11" id="KW-0175">Coiled coil</keyword>
<evidence type="ECO:0000256" key="1">
    <source>
        <dbReference type="ARBA" id="ARBA00004138"/>
    </source>
</evidence>
<evidence type="ECO:0000256" key="15">
    <source>
        <dbReference type="ARBA" id="ARBA00023180"/>
    </source>
</evidence>
<evidence type="ECO:0000256" key="14">
    <source>
        <dbReference type="ARBA" id="ARBA00023157"/>
    </source>
</evidence>
<feature type="binding site" evidence="19">
    <location>
        <position position="626"/>
    </location>
    <ligand>
        <name>Ca(2+)</name>
        <dbReference type="ChEBI" id="CHEBI:29108"/>
        <label>2</label>
    </ligand>
</feature>
<evidence type="ECO:0000256" key="19">
    <source>
        <dbReference type="PIRSR" id="PIRSR603915-1"/>
    </source>
</evidence>
<dbReference type="SUPFAM" id="SSF47473">
    <property type="entry name" value="EF-hand"/>
    <property type="match status" value="1"/>
</dbReference>
<keyword evidence="13 22" id="KW-0472">Membrane</keyword>
<evidence type="ECO:0000259" key="23">
    <source>
        <dbReference type="PROSITE" id="PS50222"/>
    </source>
</evidence>
<feature type="binding site" evidence="19">
    <location>
        <position position="633"/>
    </location>
    <ligand>
        <name>Ca(2+)</name>
        <dbReference type="ChEBI" id="CHEBI:29108"/>
        <label>2</label>
    </ligand>
</feature>
<dbReference type="InterPro" id="IPR002048">
    <property type="entry name" value="EF_hand_dom"/>
</dbReference>
<feature type="region of interest" description="Disordered" evidence="21">
    <location>
        <begin position="639"/>
        <end position="682"/>
    </location>
</feature>
<dbReference type="InterPro" id="IPR013122">
    <property type="entry name" value="PKD1_2_channel"/>
</dbReference>
<dbReference type="SUPFAM" id="SSF81324">
    <property type="entry name" value="Voltage-gated potassium channels"/>
    <property type="match status" value="1"/>
</dbReference>
<dbReference type="GO" id="GO:0005509">
    <property type="term" value="F:calcium ion binding"/>
    <property type="evidence" value="ECO:0007669"/>
    <property type="project" value="InterPro"/>
</dbReference>
<feature type="transmembrane region" description="Helical" evidence="22">
    <location>
        <begin position="363"/>
        <end position="384"/>
    </location>
</feature>
<dbReference type="GO" id="GO:0005262">
    <property type="term" value="F:calcium channel activity"/>
    <property type="evidence" value="ECO:0007669"/>
    <property type="project" value="UniProtKB-KW"/>
</dbReference>
<evidence type="ECO:0000256" key="2">
    <source>
        <dbReference type="ARBA" id="ARBA00004541"/>
    </source>
</evidence>
<dbReference type="Proteomes" id="UP000276133">
    <property type="component" value="Unassembled WGS sequence"/>
</dbReference>
<evidence type="ECO:0000256" key="13">
    <source>
        <dbReference type="ARBA" id="ARBA00023136"/>
    </source>
</evidence>
<name>A0A3M7PH46_BRAPC</name>
<dbReference type="PANTHER" id="PTHR10877">
    <property type="entry name" value="POLYCYSTIN FAMILY MEMBER"/>
    <property type="match status" value="1"/>
</dbReference>
<feature type="binding site" evidence="19">
    <location>
        <position position="622"/>
    </location>
    <ligand>
        <name>Ca(2+)</name>
        <dbReference type="ChEBI" id="CHEBI:29108"/>
        <label>2</label>
    </ligand>
</feature>
<dbReference type="Gene3D" id="1.20.5.340">
    <property type="match status" value="1"/>
</dbReference>
<dbReference type="FunFam" id="1.10.287.70:FF:000055">
    <property type="entry name" value="Polycystic kidney disease 2-like 1"/>
    <property type="match status" value="1"/>
</dbReference>
<dbReference type="InterPro" id="IPR046791">
    <property type="entry name" value="Polycystin_dom"/>
</dbReference>
<dbReference type="OrthoDB" id="444119at2759"/>
<dbReference type="STRING" id="10195.A0A3M7PH46"/>
<dbReference type="Gene3D" id="1.10.238.10">
    <property type="entry name" value="EF-hand"/>
    <property type="match status" value="1"/>
</dbReference>
<dbReference type="AlphaFoldDB" id="A0A3M7PH46"/>
<feature type="transmembrane region" description="Helical" evidence="22">
    <location>
        <begin position="452"/>
        <end position="478"/>
    </location>
</feature>